<dbReference type="AlphaFoldDB" id="A0A9X2ACG6"/>
<dbReference type="InterPro" id="IPR027417">
    <property type="entry name" value="P-loop_NTPase"/>
</dbReference>
<dbReference type="GO" id="GO:0005524">
    <property type="term" value="F:ATP binding"/>
    <property type="evidence" value="ECO:0007669"/>
    <property type="project" value="UniProtKB-KW"/>
</dbReference>
<evidence type="ECO:0000313" key="8">
    <source>
        <dbReference type="Proteomes" id="UP001139263"/>
    </source>
</evidence>
<dbReference type="PROSITE" id="PS50893">
    <property type="entry name" value="ABC_TRANSPORTER_2"/>
    <property type="match status" value="1"/>
</dbReference>
<dbReference type="EMBL" id="JALBUF010000006">
    <property type="protein sequence ID" value="MCI0183759.1"/>
    <property type="molecule type" value="Genomic_DNA"/>
</dbReference>
<evidence type="ECO:0000256" key="2">
    <source>
        <dbReference type="ARBA" id="ARBA00022448"/>
    </source>
</evidence>
<name>A0A9X2ACG6_9BACL</name>
<evidence type="ECO:0000256" key="3">
    <source>
        <dbReference type="ARBA" id="ARBA00022741"/>
    </source>
</evidence>
<dbReference type="PANTHER" id="PTHR43820:SF2">
    <property type="entry name" value="ABC TRANSPORTER ATP-BINDING PROTEIN"/>
    <property type="match status" value="1"/>
</dbReference>
<dbReference type="PROSITE" id="PS00211">
    <property type="entry name" value="ABC_TRANSPORTER_1"/>
    <property type="match status" value="1"/>
</dbReference>
<dbReference type="PANTHER" id="PTHR43820">
    <property type="entry name" value="HIGH-AFFINITY BRANCHED-CHAIN AMINO ACID TRANSPORT ATP-BINDING PROTEIN LIVF"/>
    <property type="match status" value="1"/>
</dbReference>
<evidence type="ECO:0000256" key="4">
    <source>
        <dbReference type="ARBA" id="ARBA00022840"/>
    </source>
</evidence>
<keyword evidence="4 7" id="KW-0067">ATP-binding</keyword>
<evidence type="ECO:0000256" key="1">
    <source>
        <dbReference type="ARBA" id="ARBA00005417"/>
    </source>
</evidence>
<dbReference type="SMART" id="SM00382">
    <property type="entry name" value="AAA"/>
    <property type="match status" value="1"/>
</dbReference>
<dbReference type="InterPro" id="IPR052156">
    <property type="entry name" value="BCAA_Transport_ATP-bd_LivF"/>
</dbReference>
<comment type="caution">
    <text evidence="7">The sequence shown here is derived from an EMBL/GenBank/DDBJ whole genome shotgun (WGS) entry which is preliminary data.</text>
</comment>
<keyword evidence="5" id="KW-0029">Amino-acid transport</keyword>
<dbReference type="Gene3D" id="3.40.50.300">
    <property type="entry name" value="P-loop containing nucleotide triphosphate hydrolases"/>
    <property type="match status" value="1"/>
</dbReference>
<gene>
    <name evidence="7" type="primary">livF_1</name>
    <name evidence="7" type="ORF">MM817_02050</name>
</gene>
<sequence length="244" mass="26749">MEALLEVKDLYANIGQFSILQGVSLSVQKNAINVILGRNGAGKSTTLRTIMGYVRPLKGTIQLDSTNLSNLTTYQIARKGIGYMPEDANIFANLTVEENLLISMPNREARTAKRLSDMRDLFPDLTVAWNRQAGTLSGGQRQMMALASVLVSQPNLVLIDEPSKGLSPLLVERIGDALVQLRTETTIVLVEQNFFLAKRTGDYVTVLDDGQTVYTGDMQALASSEDLLQHYLGLQLQTKDGMGL</sequence>
<accession>A0A9X2ACG6</accession>
<evidence type="ECO:0000259" key="6">
    <source>
        <dbReference type="PROSITE" id="PS50893"/>
    </source>
</evidence>
<dbReference type="InterPro" id="IPR017871">
    <property type="entry name" value="ABC_transporter-like_CS"/>
</dbReference>
<reference evidence="7" key="1">
    <citation type="submission" date="2022-03" db="EMBL/GenBank/DDBJ databases">
        <title>Draft Genome Sequence of Firmicute Strain S0AB, a Heterotrophic Iron/Sulfur-Oxidizing Extreme Acidophile.</title>
        <authorList>
            <person name="Vergara E."/>
            <person name="Pakostova E."/>
            <person name="Johnson D.B."/>
            <person name="Holmes D.S."/>
        </authorList>
    </citation>
    <scope>NUCLEOTIDE SEQUENCE</scope>
    <source>
        <strain evidence="7">S0AB</strain>
    </source>
</reference>
<feature type="domain" description="ABC transporter" evidence="6">
    <location>
        <begin position="5"/>
        <end position="234"/>
    </location>
</feature>
<dbReference type="CDD" id="cd03224">
    <property type="entry name" value="ABC_TM1139_LivF_branched"/>
    <property type="match status" value="1"/>
</dbReference>
<dbReference type="GO" id="GO:0016887">
    <property type="term" value="F:ATP hydrolysis activity"/>
    <property type="evidence" value="ECO:0007669"/>
    <property type="project" value="InterPro"/>
</dbReference>
<keyword evidence="3" id="KW-0547">Nucleotide-binding</keyword>
<proteinExistence type="inferred from homology"/>
<dbReference type="InterPro" id="IPR003593">
    <property type="entry name" value="AAA+_ATPase"/>
</dbReference>
<comment type="similarity">
    <text evidence="1">Belongs to the ABC transporter superfamily.</text>
</comment>
<dbReference type="GO" id="GO:0015658">
    <property type="term" value="F:branched-chain amino acid transmembrane transporter activity"/>
    <property type="evidence" value="ECO:0007669"/>
    <property type="project" value="TreeGrafter"/>
</dbReference>
<dbReference type="GO" id="GO:0015807">
    <property type="term" value="P:L-amino acid transport"/>
    <property type="evidence" value="ECO:0007669"/>
    <property type="project" value="TreeGrafter"/>
</dbReference>
<dbReference type="Proteomes" id="UP001139263">
    <property type="component" value="Unassembled WGS sequence"/>
</dbReference>
<keyword evidence="8" id="KW-1185">Reference proteome</keyword>
<dbReference type="SUPFAM" id="SSF52540">
    <property type="entry name" value="P-loop containing nucleoside triphosphate hydrolases"/>
    <property type="match status" value="1"/>
</dbReference>
<evidence type="ECO:0000256" key="5">
    <source>
        <dbReference type="ARBA" id="ARBA00022970"/>
    </source>
</evidence>
<organism evidence="7 8">
    <name type="scientific">Sulfoacidibacillus ferrooxidans</name>
    <dbReference type="NCBI Taxonomy" id="2005001"/>
    <lineage>
        <taxon>Bacteria</taxon>
        <taxon>Bacillati</taxon>
        <taxon>Bacillota</taxon>
        <taxon>Bacilli</taxon>
        <taxon>Bacillales</taxon>
        <taxon>Alicyclobacillaceae</taxon>
        <taxon>Sulfoacidibacillus</taxon>
    </lineage>
</organism>
<dbReference type="RefSeq" id="WP_241714432.1">
    <property type="nucleotide sequence ID" value="NZ_JALBUF010000006.1"/>
</dbReference>
<dbReference type="InterPro" id="IPR003439">
    <property type="entry name" value="ABC_transporter-like_ATP-bd"/>
</dbReference>
<evidence type="ECO:0000313" key="7">
    <source>
        <dbReference type="EMBL" id="MCI0183759.1"/>
    </source>
</evidence>
<dbReference type="Pfam" id="PF00005">
    <property type="entry name" value="ABC_tran"/>
    <property type="match status" value="1"/>
</dbReference>
<protein>
    <submittedName>
        <fullName evidence="7">High-affinity branched-chain amino acid transport ATP-binding protein LivF</fullName>
    </submittedName>
</protein>
<keyword evidence="2" id="KW-0813">Transport</keyword>